<organism evidence="2 3">
    <name type="scientific">Parthenolecanium corni</name>
    <dbReference type="NCBI Taxonomy" id="536013"/>
    <lineage>
        <taxon>Eukaryota</taxon>
        <taxon>Metazoa</taxon>
        <taxon>Ecdysozoa</taxon>
        <taxon>Arthropoda</taxon>
        <taxon>Hexapoda</taxon>
        <taxon>Insecta</taxon>
        <taxon>Pterygota</taxon>
        <taxon>Neoptera</taxon>
        <taxon>Paraneoptera</taxon>
        <taxon>Hemiptera</taxon>
        <taxon>Sternorrhyncha</taxon>
        <taxon>Coccoidea</taxon>
        <taxon>Coccidae</taxon>
        <taxon>Parthenolecanium</taxon>
    </lineage>
</organism>
<evidence type="ECO:0000313" key="3">
    <source>
        <dbReference type="Proteomes" id="UP001367676"/>
    </source>
</evidence>
<dbReference type="AlphaFoldDB" id="A0AAN9TQ84"/>
<accession>A0AAN9TQ84</accession>
<gene>
    <name evidence="2" type="ORF">V9T40_006831</name>
</gene>
<protein>
    <submittedName>
        <fullName evidence="2">Uncharacterized protein</fullName>
    </submittedName>
</protein>
<proteinExistence type="predicted"/>
<evidence type="ECO:0000313" key="2">
    <source>
        <dbReference type="EMBL" id="KAK7602857.1"/>
    </source>
</evidence>
<keyword evidence="3" id="KW-1185">Reference proteome</keyword>
<dbReference type="EMBL" id="JBBCAQ010000007">
    <property type="protein sequence ID" value="KAK7602857.1"/>
    <property type="molecule type" value="Genomic_DNA"/>
</dbReference>
<reference evidence="2 3" key="1">
    <citation type="submission" date="2024-03" db="EMBL/GenBank/DDBJ databases">
        <title>Adaptation during the transition from Ophiocordyceps entomopathogen to insect associate is accompanied by gene loss and intensified selection.</title>
        <authorList>
            <person name="Ward C.M."/>
            <person name="Onetto C.A."/>
            <person name="Borneman A.R."/>
        </authorList>
    </citation>
    <scope>NUCLEOTIDE SEQUENCE [LARGE SCALE GENOMIC DNA]</scope>
    <source>
        <strain evidence="2">AWRI1</strain>
        <tissue evidence="2">Single Adult Female</tissue>
    </source>
</reference>
<comment type="caution">
    <text evidence="2">The sequence shown here is derived from an EMBL/GenBank/DDBJ whole genome shotgun (WGS) entry which is preliminary data.</text>
</comment>
<dbReference type="Proteomes" id="UP001367676">
    <property type="component" value="Unassembled WGS sequence"/>
</dbReference>
<sequence>MASRKDEDYILSIKVTEDKPKELGLDFRRYLERGKFNQELTDALLALYSEREWPQNPNEQLASSCNLTIMEDKSNELTEAKDKIKELEMVVARLREELFRYKHEKPGKKSKD</sequence>
<evidence type="ECO:0000256" key="1">
    <source>
        <dbReference type="SAM" id="Coils"/>
    </source>
</evidence>
<keyword evidence="1" id="KW-0175">Coiled coil</keyword>
<name>A0AAN9TQ84_9HEMI</name>
<feature type="coiled-coil region" evidence="1">
    <location>
        <begin position="70"/>
        <end position="104"/>
    </location>
</feature>